<keyword evidence="4" id="KW-1185">Reference proteome</keyword>
<dbReference type="InterPro" id="IPR025883">
    <property type="entry name" value="Cadherin-like_domain"/>
</dbReference>
<dbReference type="AlphaFoldDB" id="A0A0E4C7V0"/>
<dbReference type="Pfam" id="PF12733">
    <property type="entry name" value="Cadherin-like"/>
    <property type="match status" value="2"/>
</dbReference>
<dbReference type="RefSeq" id="WP_046495662.1">
    <property type="nucleotide sequence ID" value="NZ_CGIH01000009.1"/>
</dbReference>
<feature type="domain" description="F5/8 type C" evidence="2">
    <location>
        <begin position="1"/>
        <end position="144"/>
    </location>
</feature>
<protein>
    <submittedName>
        <fullName evidence="3">Coagulation factor 5/8 C-terminal type domain</fullName>
    </submittedName>
</protein>
<dbReference type="InterPro" id="IPR008979">
    <property type="entry name" value="Galactose-bd-like_sf"/>
</dbReference>
<reference evidence="3 4" key="1">
    <citation type="submission" date="2015-03" db="EMBL/GenBank/DDBJ databases">
        <authorList>
            <person name="Murphy D."/>
        </authorList>
    </citation>
    <scope>NUCLEOTIDE SEQUENCE [LARGE SCALE GENOMIC DNA]</scope>
    <source>
        <strain evidence="3 4">OL-4</strain>
    </source>
</reference>
<evidence type="ECO:0000259" key="2">
    <source>
        <dbReference type="PROSITE" id="PS50022"/>
    </source>
</evidence>
<gene>
    <name evidence="3" type="ORF">604</name>
</gene>
<dbReference type="InterPro" id="IPR000421">
    <property type="entry name" value="FA58C"/>
</dbReference>
<dbReference type="GO" id="GO:0016798">
    <property type="term" value="F:hydrolase activity, acting on glycosyl bonds"/>
    <property type="evidence" value="ECO:0007669"/>
    <property type="project" value="UniProtKB-KW"/>
</dbReference>
<dbReference type="STRING" id="690567.604"/>
<dbReference type="PROSITE" id="PS50022">
    <property type="entry name" value="FA58C_3"/>
    <property type="match status" value="1"/>
</dbReference>
<evidence type="ECO:0000313" key="3">
    <source>
        <dbReference type="EMBL" id="CFX14844.1"/>
    </source>
</evidence>
<accession>A0A0E4C7V0</accession>
<dbReference type="Proteomes" id="UP000045545">
    <property type="component" value="Unassembled WGS sequence"/>
</dbReference>
<organism evidence="3 4">
    <name type="scientific">Syntrophomonas zehnderi OL-4</name>
    <dbReference type="NCBI Taxonomy" id="690567"/>
    <lineage>
        <taxon>Bacteria</taxon>
        <taxon>Bacillati</taxon>
        <taxon>Bacillota</taxon>
        <taxon>Clostridia</taxon>
        <taxon>Eubacteriales</taxon>
        <taxon>Syntrophomonadaceae</taxon>
        <taxon>Syntrophomonas</taxon>
    </lineage>
</organism>
<evidence type="ECO:0000256" key="1">
    <source>
        <dbReference type="ARBA" id="ARBA00023295"/>
    </source>
</evidence>
<dbReference type="Pfam" id="PF00754">
    <property type="entry name" value="F5_F8_type_C"/>
    <property type="match status" value="1"/>
</dbReference>
<dbReference type="SUPFAM" id="SSF49785">
    <property type="entry name" value="Galactose-binding domain-like"/>
    <property type="match status" value="1"/>
</dbReference>
<dbReference type="Gene3D" id="2.60.120.260">
    <property type="entry name" value="Galactose-binding domain-like"/>
    <property type="match status" value="1"/>
</dbReference>
<evidence type="ECO:0000313" key="4">
    <source>
        <dbReference type="Proteomes" id="UP000045545"/>
    </source>
</evidence>
<proteinExistence type="predicted"/>
<sequence length="337" mass="35401">MGENLARTAIVTASSYVDPYTPNRATNGVTGDPASRWLCVTLPCWIMLDLREVHWISKWTVKSISGSAGWPDTYRVTAFSLQGSLDGVQWTTVDSVTGNTLNTCTRTLPLPVSARYWRINIPAGGGLEANRGVSSIMDLELIEADAVPLSSLTILDTAGTEVALTPAFAPGTAGYTANVGYDSASVTVKPVAAVPSAVITVDEQPLVDGKAVVTLKAGSINTINIKVASATGSILYFVDTTRASSPYLQSVAGLPSGTVFNKQVYSYSWSVSPRTAAVTLTPSVEDAGATLKLNGNPITSGQPQTINLASGSNMITIEVSARIGNDSRTYTFNVTRG</sequence>
<keyword evidence="1" id="KW-0326">Glycosidase</keyword>
<keyword evidence="1" id="KW-0378">Hydrolase</keyword>
<name>A0A0E4C7V0_9FIRM</name>
<dbReference type="EMBL" id="CGIH01000009">
    <property type="protein sequence ID" value="CFX14844.1"/>
    <property type="molecule type" value="Genomic_DNA"/>
</dbReference>